<gene>
    <name evidence="2" type="ORF">GND95_03840</name>
</gene>
<dbReference type="AlphaFoldDB" id="A0A7C8LR62"/>
<evidence type="ECO:0000313" key="3">
    <source>
        <dbReference type="Proteomes" id="UP000483018"/>
    </source>
</evidence>
<reference evidence="2 3" key="1">
    <citation type="submission" date="2019-12" db="EMBL/GenBank/DDBJ databases">
        <title>Defluviitalea raffinosedens, isolated from a biogas fermenter, genome sequencing and characterization.</title>
        <authorList>
            <person name="Rettenmaier R."/>
            <person name="Schneider M."/>
            <person name="Neuhaus K."/>
            <person name="Liebl W."/>
            <person name="Zverlov V."/>
        </authorList>
    </citation>
    <scope>NUCLEOTIDE SEQUENCE [LARGE SCALE GENOMIC DNA]</scope>
    <source>
        <strain evidence="2 3">249c-K6</strain>
    </source>
</reference>
<proteinExistence type="predicted"/>
<evidence type="ECO:0000313" key="2">
    <source>
        <dbReference type="EMBL" id="KAE9636261.1"/>
    </source>
</evidence>
<keyword evidence="1" id="KW-0472">Membrane</keyword>
<accession>A0A7C8LR62</accession>
<feature type="transmembrane region" description="Helical" evidence="1">
    <location>
        <begin position="401"/>
        <end position="427"/>
    </location>
</feature>
<feature type="transmembrane region" description="Helical" evidence="1">
    <location>
        <begin position="190"/>
        <end position="208"/>
    </location>
</feature>
<feature type="transmembrane region" description="Helical" evidence="1">
    <location>
        <begin position="304"/>
        <end position="323"/>
    </location>
</feature>
<feature type="transmembrane region" description="Helical" evidence="1">
    <location>
        <begin position="235"/>
        <end position="256"/>
    </location>
</feature>
<feature type="transmembrane region" description="Helical" evidence="1">
    <location>
        <begin position="262"/>
        <end position="283"/>
    </location>
</feature>
<feature type="transmembrane region" description="Helical" evidence="1">
    <location>
        <begin position="6"/>
        <end position="24"/>
    </location>
</feature>
<feature type="transmembrane region" description="Helical" evidence="1">
    <location>
        <begin position="439"/>
        <end position="456"/>
    </location>
</feature>
<feature type="transmembrane region" description="Helical" evidence="1">
    <location>
        <begin position="103"/>
        <end position="121"/>
    </location>
</feature>
<evidence type="ECO:0008006" key="4">
    <source>
        <dbReference type="Google" id="ProtNLM"/>
    </source>
</evidence>
<feature type="transmembrane region" description="Helical" evidence="1">
    <location>
        <begin position="358"/>
        <end position="381"/>
    </location>
</feature>
<dbReference type="EMBL" id="WSLF01000002">
    <property type="protein sequence ID" value="KAE9636261.1"/>
    <property type="molecule type" value="Genomic_DNA"/>
</dbReference>
<organism evidence="2 3">
    <name type="scientific">Defluviitalea raffinosedens</name>
    <dbReference type="NCBI Taxonomy" id="1450156"/>
    <lineage>
        <taxon>Bacteria</taxon>
        <taxon>Bacillati</taxon>
        <taxon>Bacillota</taxon>
        <taxon>Clostridia</taxon>
        <taxon>Lachnospirales</taxon>
        <taxon>Defluviitaleaceae</taxon>
        <taxon>Defluviitalea</taxon>
    </lineage>
</organism>
<comment type="caution">
    <text evidence="2">The sequence shown here is derived from an EMBL/GenBank/DDBJ whole genome shotgun (WGS) entry which is preliminary data.</text>
</comment>
<feature type="transmembrane region" description="Helical" evidence="1">
    <location>
        <begin position="65"/>
        <end position="82"/>
    </location>
</feature>
<keyword evidence="1" id="KW-1133">Transmembrane helix</keyword>
<keyword evidence="3" id="KW-1185">Reference proteome</keyword>
<evidence type="ECO:0000256" key="1">
    <source>
        <dbReference type="SAM" id="Phobius"/>
    </source>
</evidence>
<keyword evidence="1" id="KW-0812">Transmembrane</keyword>
<dbReference type="RefSeq" id="WP_158739513.1">
    <property type="nucleotide sequence ID" value="NZ_WSLF01000002.1"/>
</dbReference>
<dbReference type="Proteomes" id="UP000483018">
    <property type="component" value="Unassembled WGS sequence"/>
</dbReference>
<name>A0A7C8LR62_9FIRM</name>
<feature type="transmembrane region" description="Helical" evidence="1">
    <location>
        <begin position="29"/>
        <end position="45"/>
    </location>
</feature>
<protein>
    <recommendedName>
        <fullName evidence="4">Transporter</fullName>
    </recommendedName>
</protein>
<sequence length="457" mass="49143">MVTLTPLHYVYFFIVLLVIITMAFKKDTVLPCILGIFLVGFMYSGSLVKGIQVVYNSLITAGNEFWSIILVISLVVAMSHALRDIGADELMMVPIKKLMINPSITFFALGFVMLFFSWFIWPSPAVALVGAIMLPAALKAGLPPIWAAVAMNIFGHGVGLSGDYFIQGAPAITAKAANIDNPLTLIQASFPLWLVMSIVTVGCSFFMMKKDLKNYAPKANSPAKAQSAEASKPTIGVYFVSILTPLAFLLDIYIMYKYKLKGGDATALVGGTTVLIMVFASIIKHNFVNSFEKITDYIREGFMFGIKIFAPVIIIGAFFFLGSEENAKIILGPDATGLLSDVGLYLSDKIALSKFSVAFVQIVVGIITGLDGSGFSGLPLLGSLAQTFSVAMDINKEVLAALGQISTIWVGGGTIIPWGIIPVAAICNVEPLELARKNLPPVVIGFIATFITALFFL</sequence>
<dbReference type="OrthoDB" id="8641791at2"/>